<dbReference type="Proteomes" id="UP000053259">
    <property type="component" value="Unassembled WGS sequence"/>
</dbReference>
<feature type="compositionally biased region" description="Basic and acidic residues" evidence="2">
    <location>
        <begin position="459"/>
        <end position="472"/>
    </location>
</feature>
<dbReference type="PANTHER" id="PTHR31011">
    <property type="entry name" value="PROTEIN STB2-RELATED"/>
    <property type="match status" value="1"/>
</dbReference>
<feature type="compositionally biased region" description="Basic and acidic residues" evidence="2">
    <location>
        <begin position="496"/>
        <end position="518"/>
    </location>
</feature>
<dbReference type="AlphaFoldDB" id="A0A0D2BBC2"/>
<name>A0A0D2BBC2_9PEZI</name>
<feature type="compositionally biased region" description="Low complexity" evidence="2">
    <location>
        <begin position="30"/>
        <end position="41"/>
    </location>
</feature>
<reference evidence="4 5" key="1">
    <citation type="submission" date="2015-01" db="EMBL/GenBank/DDBJ databases">
        <title>The Genome Sequence of Ochroconis gallopava CBS43764.</title>
        <authorList>
            <consortium name="The Broad Institute Genomics Platform"/>
            <person name="Cuomo C."/>
            <person name="de Hoog S."/>
            <person name="Gorbushina A."/>
            <person name="Stielow B."/>
            <person name="Teixiera M."/>
            <person name="Abouelleil A."/>
            <person name="Chapman S.B."/>
            <person name="Priest M."/>
            <person name="Young S.K."/>
            <person name="Wortman J."/>
            <person name="Nusbaum C."/>
            <person name="Birren B."/>
        </authorList>
    </citation>
    <scope>NUCLEOTIDE SEQUENCE [LARGE SCALE GENOMIC DNA]</scope>
    <source>
        <strain evidence="4 5">CBS 43764</strain>
    </source>
</reference>
<organism evidence="4 5">
    <name type="scientific">Verruconis gallopava</name>
    <dbReference type="NCBI Taxonomy" id="253628"/>
    <lineage>
        <taxon>Eukaryota</taxon>
        <taxon>Fungi</taxon>
        <taxon>Dikarya</taxon>
        <taxon>Ascomycota</taxon>
        <taxon>Pezizomycotina</taxon>
        <taxon>Dothideomycetes</taxon>
        <taxon>Pleosporomycetidae</taxon>
        <taxon>Venturiales</taxon>
        <taxon>Sympoventuriaceae</taxon>
        <taxon>Verruconis</taxon>
    </lineage>
</organism>
<dbReference type="InterPro" id="IPR059025">
    <property type="entry name" value="STB6_N"/>
</dbReference>
<feature type="region of interest" description="Disordered" evidence="2">
    <location>
        <begin position="445"/>
        <end position="547"/>
    </location>
</feature>
<dbReference type="InterPro" id="IPR038919">
    <property type="entry name" value="STB2/STB2"/>
</dbReference>
<dbReference type="RefSeq" id="XP_016218458.1">
    <property type="nucleotide sequence ID" value="XM_016353305.1"/>
</dbReference>
<dbReference type="PANTHER" id="PTHR31011:SF2">
    <property type="entry name" value="PROTEIN STB2-RELATED"/>
    <property type="match status" value="1"/>
</dbReference>
<dbReference type="STRING" id="253628.A0A0D2BBC2"/>
<dbReference type="OrthoDB" id="19806at2759"/>
<keyword evidence="5" id="KW-1185">Reference proteome</keyword>
<gene>
    <name evidence="4" type="ORF">PV09_00552</name>
</gene>
<accession>A0A0D2BBC2</accession>
<feature type="domain" description="STB6-like N-terminal" evidence="3">
    <location>
        <begin position="56"/>
        <end position="195"/>
    </location>
</feature>
<dbReference type="GO" id="GO:0070822">
    <property type="term" value="C:Sin3-type complex"/>
    <property type="evidence" value="ECO:0007669"/>
    <property type="project" value="TreeGrafter"/>
</dbReference>
<dbReference type="VEuPathDB" id="FungiDB:PV09_00552"/>
<feature type="region of interest" description="Disordered" evidence="2">
    <location>
        <begin position="1"/>
        <end position="54"/>
    </location>
</feature>
<evidence type="ECO:0000256" key="2">
    <source>
        <dbReference type="SAM" id="MobiDB-lite"/>
    </source>
</evidence>
<evidence type="ECO:0000256" key="1">
    <source>
        <dbReference type="SAM" id="Coils"/>
    </source>
</evidence>
<feature type="compositionally biased region" description="Polar residues" evidence="2">
    <location>
        <begin position="473"/>
        <end position="487"/>
    </location>
</feature>
<evidence type="ECO:0000313" key="5">
    <source>
        <dbReference type="Proteomes" id="UP000053259"/>
    </source>
</evidence>
<dbReference type="Pfam" id="PF25995">
    <property type="entry name" value="STB6_N"/>
    <property type="match status" value="1"/>
</dbReference>
<dbReference type="InParanoid" id="A0A0D2BBC2"/>
<dbReference type="Gene3D" id="6.10.280.220">
    <property type="match status" value="1"/>
</dbReference>
<evidence type="ECO:0000313" key="4">
    <source>
        <dbReference type="EMBL" id="KIW08589.1"/>
    </source>
</evidence>
<feature type="coiled-coil region" evidence="1">
    <location>
        <begin position="794"/>
        <end position="853"/>
    </location>
</feature>
<sequence>MSGSGQPSRAASKRLIAAQPSSTMIPTVHRSSMSTSRTESTLVPNSHGNEKPSTHQRFVFTDPVAFRYLEEDPTTQVLVRRTKLVGYETYLVEQWACSRTHPTFLITTYTGETAHEIICGVLSVPINEDLWSPRLKTYFDAIHKYHARRRETALGTIWITNLSAFPSSLTVIPVPEGDPIKYREDFFINENLKRLGCSGRTALTLAKPASSTVSKFYQLYRASEKIPFGQAVLELVKLCQVSLLLFDKLEPEYCDSLLCDMTEKALNDWWVEFGTEFYNIEPHDGILGPTTVAALMGLVMGARNRLHAYGAPVPKDVFEIEHMKRAIAYFQKAQRMPKTRRLDHATLTRLHRVTAKAANNEGWIVPRAIKGTVAELGGKGGEMVMDMVGARDKSGITEVETPDIDQFISCIVGARAKWLWLGKPRKGQSSRAMFDRLVSDTPVEFHSTSAGGYSRAGRRKESTVESAREGLDRTNTVESMKSKTLSEGSHRLSKRHTLDSAHKEHDSTRHLGRIKDAVSLRTHGSITHPKDDHDHDRSKGSESPYPSQIPEAELLRADDHIHLHPVKSTDAGSQFSRNPMFRGIVAEMSPDAPEALSFQQHIEPPSDEERDGQNFLDEQIELKVDRMDQSSTASIAQSLHNDIDLDEIHPGNLVPDHDVGSLLRRRHSLQDFRADLSKQRHEAFWPRTISFSIAEDAILRWESINKTPELSDSLALSTTTAQLVASRQIAERALITSQRLLSLETTLSPWVQDSVSSVNRLISLARSDQETLDSLYCPRLEEYRALEAHSRGVIEIQKAQLEETVREIEVLGAKLEYEINALRSKVDDVEDGVSEFELQVQSLESRVQEMERDLQPKEGWANWLLRTTLGIGRSPKPK</sequence>
<dbReference type="EMBL" id="KN847530">
    <property type="protein sequence ID" value="KIW08589.1"/>
    <property type="molecule type" value="Genomic_DNA"/>
</dbReference>
<feature type="compositionally biased region" description="Basic and acidic residues" evidence="2">
    <location>
        <begin position="528"/>
        <end position="540"/>
    </location>
</feature>
<protein>
    <recommendedName>
        <fullName evidence="3">STB6-like N-terminal domain-containing protein</fullName>
    </recommendedName>
</protein>
<dbReference type="GeneID" id="27308525"/>
<evidence type="ECO:0000259" key="3">
    <source>
        <dbReference type="Pfam" id="PF25995"/>
    </source>
</evidence>
<keyword evidence="1" id="KW-0175">Coiled coil</keyword>
<proteinExistence type="predicted"/>